<dbReference type="EMBL" id="CM041541">
    <property type="protein sequence ID" value="KAI3366044.1"/>
    <property type="molecule type" value="Genomic_DNA"/>
</dbReference>
<evidence type="ECO:0000313" key="2">
    <source>
        <dbReference type="Proteomes" id="UP000831701"/>
    </source>
</evidence>
<proteinExistence type="predicted"/>
<keyword evidence="2" id="KW-1185">Reference proteome</keyword>
<comment type="caution">
    <text evidence="1">The sequence shown here is derived from an EMBL/GenBank/DDBJ whole genome shotgun (WGS) entry which is preliminary data.</text>
</comment>
<reference evidence="1" key="1">
    <citation type="submission" date="2022-04" db="EMBL/GenBank/DDBJ databases">
        <title>Jade perch genome.</title>
        <authorList>
            <person name="Chao B."/>
        </authorList>
    </citation>
    <scope>NUCLEOTIDE SEQUENCE</scope>
    <source>
        <strain evidence="1">CB-2022</strain>
    </source>
</reference>
<evidence type="ECO:0000313" key="1">
    <source>
        <dbReference type="EMBL" id="KAI3366044.1"/>
    </source>
</evidence>
<protein>
    <submittedName>
        <fullName evidence="1">Uncharacterized protein</fullName>
    </submittedName>
</protein>
<accession>A0ACB8WE63</accession>
<sequence>MVIGDISHDNYDMVKGDEIYSQQRIKTTCFSAPQRRPSERRALLGFTALLTHSTPKQRDASSPPPLSFTPRESLFTPISLTSPPPWVTQALSNLEKGEQELQSLRERQQAEVEEVNRELDNAVIEAQREERRLLEKVEQDHREAQRHLSQVKRENAAAVRVVQSLVDQQLRKTGQLKEQIQRWGSTASGSNKNQLQRGVAEVTQPWEISLTLKRVSFLPSPVSKTLSLGEVDVREQSMTYPIGVCGVQGQKCALHSGDKMFSNITPLEIRKEPQPNRTGQRYNPEESNKAKSGNMRVVRKLHLSGSTENEDQLKSPTTKSPIPRYRGVSESSQDEEVESVCSDTQGQDLFLAIPPVSSQGESEGDESDGRQNGTKKRATLKGKRKQKALVLVSREEPSCPPEETDERSGDVTESPNTRWKGSLSRHSPEDLTCRHQPLSQHTLSKKKTSNESSMDSGSPPSPVDSEDYCYTYTVNTPVNGSLKKEHFSSLSIADLSGKLHRLVKSDKGERKGIRKVNRMRLASEPSTLEQGQGNETESGRNTTNYDERHMRSQTCVTRSLSLNHVSRSLSIEGDKLQQDKESRQYNKDEKERVVPALRELEEEGGSNALDSAYLVRQFGKQGSGRTDFNLPSGVHATVKGQLFVVDCGNARIQVTDLQKNVVQQVSPSGSERSSRICNYFDVAVNSKGLIALTCAAERAVLVFSRHGRLLQTFGGTMIGSSNEELDAPRGVTVTRQDEFLVADIKRGTLTSLKLDPKTGTRLERTVVTGYHRPYLVAACLTTGLMVVSERGNETGRVPCIRVLEPGWNTIRILGVCSGLGPVLTCPWGLCIDSDGDVLVADWGKQHHRVLLYPPKGVGWTLVSDNLSSPRGLALLPDGHMVVSDSMNHFTAPLHSQTPHQRTSSGPHSMELITKTLFLCLTLVLTNGAPRYCINDLCLISGDAALPDRCEGIEFDAITPDEKGITYFFKGPYVWSGFHGPAKLSNESFKELDDIHQIGHVDAAFRMHSTDNPDDHDHIYFFLDDKVFSYYNHTLEEGYPKAIQEDFPGVPSHLDAAVECPKGECGSDSVLFFKGHDVHTFDITTKTVKTKTWSDLPACTSVLHWQEHYYCFHGHNFTRFNPVSGQVSGDYPKDARSYFMRCPNFGHGGHYQIPKCSEVKIDAITTDDAGKTYFFAGRIYMRLDTRRDGLHAFPITRMWKEVTNGVDAVFSYTDKIYIIKGDQVYIYKVDAHSTLIEGYPKTLKEELGIEGNVDAAFVCPNEHTAHIIQGKGAGFVMSTLPPTPRAVTRDVSFPLSDIDAALCGPEGIKLFKGSQYYDYQSVMILIASRIAPLPLNITPDMMGCQA</sequence>
<name>A0ACB8WE63_9TELE</name>
<organism evidence="1 2">
    <name type="scientific">Scortum barcoo</name>
    <name type="common">barcoo grunter</name>
    <dbReference type="NCBI Taxonomy" id="214431"/>
    <lineage>
        <taxon>Eukaryota</taxon>
        <taxon>Metazoa</taxon>
        <taxon>Chordata</taxon>
        <taxon>Craniata</taxon>
        <taxon>Vertebrata</taxon>
        <taxon>Euteleostomi</taxon>
        <taxon>Actinopterygii</taxon>
        <taxon>Neopterygii</taxon>
        <taxon>Teleostei</taxon>
        <taxon>Neoteleostei</taxon>
        <taxon>Acanthomorphata</taxon>
        <taxon>Eupercaria</taxon>
        <taxon>Centrarchiformes</taxon>
        <taxon>Terapontoidei</taxon>
        <taxon>Terapontidae</taxon>
        <taxon>Scortum</taxon>
    </lineage>
</organism>
<gene>
    <name evidence="1" type="ORF">L3Q82_009876</name>
</gene>
<dbReference type="Proteomes" id="UP000831701">
    <property type="component" value="Chromosome 11"/>
</dbReference>